<evidence type="ECO:0000313" key="10">
    <source>
        <dbReference type="EMBL" id="MEE6146442.1"/>
    </source>
</evidence>
<dbReference type="Pfam" id="PF11760">
    <property type="entry name" value="CbiG_N"/>
    <property type="match status" value="1"/>
</dbReference>
<accession>A0ABU7R782</accession>
<feature type="domain" description="Cobalamin biosynthesis central region" evidence="9">
    <location>
        <begin position="165"/>
        <end position="238"/>
    </location>
</feature>
<dbReference type="Pfam" id="PF01890">
    <property type="entry name" value="CbiG_C"/>
    <property type="match status" value="1"/>
</dbReference>
<dbReference type="EMBL" id="JAZGJQ010000001">
    <property type="protein sequence ID" value="MEE6146442.1"/>
    <property type="molecule type" value="Genomic_DNA"/>
</dbReference>
<dbReference type="InterPro" id="IPR006363">
    <property type="entry name" value="Cbl_synth_CobJ/CibH_dom"/>
</dbReference>
<feature type="domain" description="Cobalamin synthesis G N-terminal" evidence="8">
    <location>
        <begin position="80"/>
        <end position="159"/>
    </location>
</feature>
<dbReference type="Pfam" id="PF02571">
    <property type="entry name" value="CbiJ"/>
    <property type="match status" value="1"/>
</dbReference>
<gene>
    <name evidence="10" type="primary">cobJ</name>
    <name evidence="10" type="ORF">VXJ25_00310</name>
</gene>
<dbReference type="InterPro" id="IPR035996">
    <property type="entry name" value="4pyrrol_Methylase_sf"/>
</dbReference>
<evidence type="ECO:0000256" key="4">
    <source>
        <dbReference type="ARBA" id="ARBA00022679"/>
    </source>
</evidence>
<dbReference type="Gene3D" id="3.30.950.10">
    <property type="entry name" value="Methyltransferase, Cobalt-precorrin-4 Transmethylase, Domain 2"/>
    <property type="match status" value="1"/>
</dbReference>
<dbReference type="InterPro" id="IPR036518">
    <property type="entry name" value="CobE/GbiG_C_sf"/>
</dbReference>
<dbReference type="NCBIfam" id="TIGR00715">
    <property type="entry name" value="precor6x_red"/>
    <property type="match status" value="1"/>
</dbReference>
<evidence type="ECO:0000259" key="9">
    <source>
        <dbReference type="Pfam" id="PF11761"/>
    </source>
</evidence>
<dbReference type="NCBIfam" id="TIGR01466">
    <property type="entry name" value="cobJ_cbiH"/>
    <property type="match status" value="1"/>
</dbReference>
<proteinExistence type="predicted"/>
<dbReference type="GO" id="GO:0030789">
    <property type="term" value="F:precorrin-3B C17-methyltransferase activity"/>
    <property type="evidence" value="ECO:0007669"/>
    <property type="project" value="UniProtKB-EC"/>
</dbReference>
<evidence type="ECO:0000259" key="6">
    <source>
        <dbReference type="Pfam" id="PF00590"/>
    </source>
</evidence>
<dbReference type="RefSeq" id="WP_330957208.1">
    <property type="nucleotide sequence ID" value="NZ_JAZGJQ010000001.1"/>
</dbReference>
<dbReference type="Pfam" id="PF00590">
    <property type="entry name" value="TP_methylase"/>
    <property type="match status" value="1"/>
</dbReference>
<dbReference type="EC" id="2.1.1.131" evidence="10"/>
<dbReference type="PROSITE" id="PS51014">
    <property type="entry name" value="COBK_CBIJ"/>
    <property type="match status" value="1"/>
</dbReference>
<dbReference type="SUPFAM" id="SSF159664">
    <property type="entry name" value="CobE/GbiG C-terminal domain-like"/>
    <property type="match status" value="1"/>
</dbReference>
<dbReference type="PANTHER" id="PTHR47036">
    <property type="entry name" value="COBALT-FACTOR III C(17)-METHYLTRANSFERASE-RELATED"/>
    <property type="match status" value="1"/>
</dbReference>
<dbReference type="Gene3D" id="3.40.1010.10">
    <property type="entry name" value="Cobalt-precorrin-4 Transmethylase, Domain 1"/>
    <property type="match status" value="1"/>
</dbReference>
<dbReference type="Proteomes" id="UP001332931">
    <property type="component" value="Unassembled WGS sequence"/>
</dbReference>
<dbReference type="Pfam" id="PF11761">
    <property type="entry name" value="CbiG_mid"/>
    <property type="match status" value="1"/>
</dbReference>
<dbReference type="PANTHER" id="PTHR47036:SF1">
    <property type="entry name" value="COBALT-FACTOR III C(17)-METHYLTRANSFERASE-RELATED"/>
    <property type="match status" value="1"/>
</dbReference>
<dbReference type="GO" id="GO:0032259">
    <property type="term" value="P:methylation"/>
    <property type="evidence" value="ECO:0007669"/>
    <property type="project" value="UniProtKB-KW"/>
</dbReference>
<evidence type="ECO:0000256" key="1">
    <source>
        <dbReference type="ARBA" id="ARBA00004953"/>
    </source>
</evidence>
<keyword evidence="3 10" id="KW-0489">Methyltransferase</keyword>
<evidence type="ECO:0000259" key="8">
    <source>
        <dbReference type="Pfam" id="PF11760"/>
    </source>
</evidence>
<dbReference type="SUPFAM" id="SSF159672">
    <property type="entry name" value="CbiG N-terminal domain-like"/>
    <property type="match status" value="1"/>
</dbReference>
<feature type="domain" description="CobE/GbiG C-terminal" evidence="7">
    <location>
        <begin position="244"/>
        <end position="359"/>
    </location>
</feature>
<keyword evidence="11" id="KW-1185">Reference proteome</keyword>
<dbReference type="InterPro" id="IPR003723">
    <property type="entry name" value="Precorrin-6x_reduct"/>
</dbReference>
<dbReference type="Gene3D" id="3.40.50.11220">
    <property type="match status" value="1"/>
</dbReference>
<dbReference type="InterPro" id="IPR002750">
    <property type="entry name" value="CobE/GbiG_C"/>
</dbReference>
<sequence length="928" mass="94987">MARVEAGRAGGAVAGVGAPGRREPRQVSLVAFTGAGAELARRVAAALEAGGRWRVAELAAGGRAAEARGLAPAGPVGAWARRRFSADDALVFVGAAGIAVRAVAPLVADKRRDPAVVSVDERGSVAVPLLSGHVGGANDLAREVARATGGVAAVSTATDVRGLLAVDAWAAEQGLGVLEWDLAKEVSARLLAGEPVGFASDVPVAGELPAGFVRGEAEVGVCVTRDPARSPFARTLHLLVRDVTVGVGCRRGTDEGDLAGAVDAALAASGASGAAVWRLATIDLKAEEPAVVALCAHRGWELTTFSAAELAAVPGEFSSSDFVLRTVGVDNVCERAALAAGGRLVSPKRAGGGVTVAVAVADAPVSFPAAGPVPDRGEAATSDAGASTAAGPARRGVLSVVGLGPGAADDLTQRARRAIAEADLVVGYTVYVDLVREAFPGKRTLATPMRREVERCEAALEEAARGQRVAMVCSGDPGVFGMAGLCLELAEGRDDVEVEVVPGVTAATGGAALLGAPLMCDFAVISLSDLLTPIERIRARLVAAASSDMVICLYNPSSRKRADYLRRACDLVLGYRPPETVCGIVRNVGREGETSEVLTLGELRDRRVDMFSTVFVGCSTTRVVDGRMVTPRGYLGRSGAAAEKDAPVADAAGEKDALLASPAAEKGTPVAGAAHLPRVLVFGGTTEGRELVEWLAGRGGADVVYCSATPYGGTLVREGPHVRAIGRPLPEQEIEGLIAEGGFACVVDATHPFATSISASVREAAGALGAPLVRVVREGVPEGPWRLAADADEAARIVDGLPGRVLLTTGSKELASFARGVRDFAARAYVRVLPVAASLERTSGLGLAASHVVAMQGPFSEALNRALIRELGIGVVVTKASGASGGFWEKVRAARAEGCELVVIDRPTNEEGLGLAEAERLLAERFVV</sequence>
<name>A0ABU7R782_9ACTN</name>
<dbReference type="InterPro" id="IPR014777">
    <property type="entry name" value="4pyrrole_Mease_sub1"/>
</dbReference>
<evidence type="ECO:0000259" key="7">
    <source>
        <dbReference type="Pfam" id="PF01890"/>
    </source>
</evidence>
<protein>
    <submittedName>
        <fullName evidence="10">Precorrin-3B C(17)-methyltransferase</fullName>
        <ecNumber evidence="10">2.1.1.131</ecNumber>
    </submittedName>
</protein>
<dbReference type="SUPFAM" id="SSF53790">
    <property type="entry name" value="Tetrapyrrole methylase"/>
    <property type="match status" value="1"/>
</dbReference>
<dbReference type="Gene3D" id="3.30.420.180">
    <property type="entry name" value="CobE/GbiG C-terminal domain"/>
    <property type="match status" value="1"/>
</dbReference>
<evidence type="ECO:0000256" key="3">
    <source>
        <dbReference type="ARBA" id="ARBA00022603"/>
    </source>
</evidence>
<feature type="domain" description="Tetrapyrrole methylase" evidence="6">
    <location>
        <begin position="398"/>
        <end position="603"/>
    </location>
</feature>
<dbReference type="InterPro" id="IPR021744">
    <property type="entry name" value="CbiG_N"/>
</dbReference>
<comment type="pathway">
    <text evidence="1">Cofactor biosynthesis; adenosylcobalamin biosynthesis.</text>
</comment>
<comment type="caution">
    <text evidence="10">The sequence shown here is derived from an EMBL/GenBank/DDBJ whole genome shotgun (WGS) entry which is preliminary data.</text>
</comment>
<dbReference type="InterPro" id="IPR021745">
    <property type="entry name" value="CbiG_mid"/>
</dbReference>
<organism evidence="10 11">
    <name type="scientific">Olsenella absiana</name>
    <dbReference type="NCBI Taxonomy" id="3115222"/>
    <lineage>
        <taxon>Bacteria</taxon>
        <taxon>Bacillati</taxon>
        <taxon>Actinomycetota</taxon>
        <taxon>Coriobacteriia</taxon>
        <taxon>Coriobacteriales</taxon>
        <taxon>Atopobiaceae</taxon>
        <taxon>Olsenella</taxon>
    </lineage>
</organism>
<dbReference type="CDD" id="cd11646">
    <property type="entry name" value="Precorrin_3B_C17_MT"/>
    <property type="match status" value="1"/>
</dbReference>
<evidence type="ECO:0000256" key="2">
    <source>
        <dbReference type="ARBA" id="ARBA00022573"/>
    </source>
</evidence>
<dbReference type="InterPro" id="IPR051810">
    <property type="entry name" value="Precorrin_MeTrfase"/>
</dbReference>
<keyword evidence="2" id="KW-0169">Cobalamin biosynthesis</keyword>
<keyword evidence="4 10" id="KW-0808">Transferase</keyword>
<keyword evidence="5" id="KW-0949">S-adenosyl-L-methionine</keyword>
<dbReference type="InterPro" id="IPR038029">
    <property type="entry name" value="GbiG_N_sf"/>
</dbReference>
<reference evidence="10 11" key="1">
    <citation type="submission" date="2024-01" db="EMBL/GenBank/DDBJ databases">
        <title>Description of Olsenella sp. nov., isolated from pig feces.</title>
        <authorList>
            <person name="Chang Y.-H."/>
        </authorList>
    </citation>
    <scope>NUCLEOTIDE SEQUENCE [LARGE SCALE GENOMIC DNA]</scope>
    <source>
        <strain evidence="10 11">YH-ols2223</strain>
    </source>
</reference>
<dbReference type="InterPro" id="IPR014776">
    <property type="entry name" value="4pyrrole_Mease_sub2"/>
</dbReference>
<dbReference type="InterPro" id="IPR000878">
    <property type="entry name" value="4pyrrol_Mease"/>
</dbReference>
<evidence type="ECO:0000313" key="11">
    <source>
        <dbReference type="Proteomes" id="UP001332931"/>
    </source>
</evidence>
<evidence type="ECO:0000256" key="5">
    <source>
        <dbReference type="ARBA" id="ARBA00022691"/>
    </source>
</evidence>